<evidence type="ECO:0000313" key="2">
    <source>
        <dbReference type="EMBL" id="PWF41757.1"/>
    </source>
</evidence>
<evidence type="ECO:0000313" key="3">
    <source>
        <dbReference type="Proteomes" id="UP000241421"/>
    </source>
</evidence>
<organism evidence="2 3">
    <name type="scientific">Massilia glaciei</name>
    <dbReference type="NCBI Taxonomy" id="1524097"/>
    <lineage>
        <taxon>Bacteria</taxon>
        <taxon>Pseudomonadati</taxon>
        <taxon>Pseudomonadota</taxon>
        <taxon>Betaproteobacteria</taxon>
        <taxon>Burkholderiales</taxon>
        <taxon>Oxalobacteraceae</taxon>
        <taxon>Telluria group</taxon>
        <taxon>Massilia</taxon>
    </lineage>
</organism>
<dbReference type="AlphaFoldDB" id="A0A2U2HEA2"/>
<accession>A0A2U2HEA2</accession>
<dbReference type="Gene3D" id="6.20.20.10">
    <property type="match status" value="1"/>
</dbReference>
<proteinExistence type="predicted"/>
<dbReference type="SUPFAM" id="SSF57938">
    <property type="entry name" value="DnaJ/Hsp40 cysteine-rich domain"/>
    <property type="match status" value="1"/>
</dbReference>
<evidence type="ECO:0000256" key="1">
    <source>
        <dbReference type="SAM" id="MobiDB-lite"/>
    </source>
</evidence>
<dbReference type="InterPro" id="IPR036410">
    <property type="entry name" value="HSP_DnaJ_Cys-rich_dom_sf"/>
</dbReference>
<feature type="region of interest" description="Disordered" evidence="1">
    <location>
        <begin position="1"/>
        <end position="28"/>
    </location>
</feature>
<comment type="caution">
    <text evidence="2">The sequence shown here is derived from an EMBL/GenBank/DDBJ whole genome shotgun (WGS) entry which is preliminary data.</text>
</comment>
<dbReference type="OrthoDB" id="9135829at2"/>
<name>A0A2U2HEA2_9BURK</name>
<gene>
    <name evidence="2" type="ORF">C7C56_024030</name>
</gene>
<feature type="compositionally biased region" description="Basic and acidic residues" evidence="1">
    <location>
        <begin position="8"/>
        <end position="22"/>
    </location>
</feature>
<keyword evidence="3" id="KW-1185">Reference proteome</keyword>
<sequence>MSTPTGPEQEREQPLKPGDEAKPGTLGAAEGICDRCGGKGTLADGAECPECDGTGRVMRGIGGG</sequence>
<dbReference type="EMBL" id="PXWF02000309">
    <property type="protein sequence ID" value="PWF41757.1"/>
    <property type="molecule type" value="Genomic_DNA"/>
</dbReference>
<evidence type="ECO:0008006" key="4">
    <source>
        <dbReference type="Google" id="ProtNLM"/>
    </source>
</evidence>
<dbReference type="Proteomes" id="UP000241421">
    <property type="component" value="Unassembled WGS sequence"/>
</dbReference>
<reference evidence="2 3" key="1">
    <citation type="submission" date="2018-04" db="EMBL/GenBank/DDBJ databases">
        <title>Massilia violaceinigra sp. nov., a novel purple-pigmented bacterium isolated from Tianshan glacier, Xinjiang, China.</title>
        <authorList>
            <person name="Wang H."/>
        </authorList>
    </citation>
    <scope>NUCLEOTIDE SEQUENCE [LARGE SCALE GENOMIC DNA]</scope>
    <source>
        <strain evidence="2 3">B448-2</strain>
    </source>
</reference>
<protein>
    <recommendedName>
        <fullName evidence="4">Molecular chaperone DnaJ</fullName>
    </recommendedName>
</protein>